<comment type="cofactor">
    <cofactor evidence="18">
        <name>Mo-molybdopterin</name>
        <dbReference type="ChEBI" id="CHEBI:71302"/>
    </cofactor>
    <text evidence="18">Binds 1 Mo-molybdopterin (Mo-MPT) cofactor per subunit.</text>
</comment>
<dbReference type="InterPro" id="IPR005066">
    <property type="entry name" value="MoCF_OxRdtse_dimer"/>
</dbReference>
<comment type="subunit">
    <text evidence="5">Homodimer.</text>
</comment>
<evidence type="ECO:0000256" key="18">
    <source>
        <dbReference type="PIRSR" id="PIRSR000233-1"/>
    </source>
</evidence>
<evidence type="ECO:0000256" key="11">
    <source>
        <dbReference type="ARBA" id="ARBA00022857"/>
    </source>
</evidence>
<evidence type="ECO:0000256" key="2">
    <source>
        <dbReference type="ARBA" id="ARBA00001974"/>
    </source>
</evidence>
<dbReference type="Gene3D" id="3.90.420.10">
    <property type="entry name" value="Oxidoreductase, molybdopterin-binding domain"/>
    <property type="match status" value="1"/>
</dbReference>
<evidence type="ECO:0000256" key="19">
    <source>
        <dbReference type="SAM" id="MobiDB-lite"/>
    </source>
</evidence>
<dbReference type="InterPro" id="IPR008333">
    <property type="entry name" value="Cbr1-like_FAD-bd_dom"/>
</dbReference>
<comment type="cofactor">
    <cofactor evidence="1">
        <name>heme</name>
        <dbReference type="ChEBI" id="CHEBI:30413"/>
    </cofactor>
</comment>
<evidence type="ECO:0000256" key="16">
    <source>
        <dbReference type="ARBA" id="ARBA00049155"/>
    </source>
</evidence>
<gene>
    <name evidence="22" type="ORF">PAAG_12411</name>
</gene>
<dbReference type="Gene3D" id="2.40.30.10">
    <property type="entry name" value="Translation factors"/>
    <property type="match status" value="1"/>
</dbReference>
<keyword evidence="13" id="KW-0408">Iron</keyword>
<evidence type="ECO:0000256" key="9">
    <source>
        <dbReference type="ARBA" id="ARBA00022723"/>
    </source>
</evidence>
<keyword evidence="23" id="KW-1185">Reference proteome</keyword>
<dbReference type="Gene3D" id="2.60.40.650">
    <property type="match status" value="1"/>
</dbReference>
<dbReference type="GO" id="GO:0006809">
    <property type="term" value="P:nitric oxide biosynthetic process"/>
    <property type="evidence" value="ECO:0007669"/>
    <property type="project" value="InterPro"/>
</dbReference>
<dbReference type="SUPFAM" id="SSF52343">
    <property type="entry name" value="Ferredoxin reductase-like, C-terminal NADP-linked domain"/>
    <property type="match status" value="1"/>
</dbReference>
<dbReference type="SUPFAM" id="SSF63380">
    <property type="entry name" value="Riboflavin synthase domain-like"/>
    <property type="match status" value="1"/>
</dbReference>
<dbReference type="GO" id="GO:0030151">
    <property type="term" value="F:molybdenum ion binding"/>
    <property type="evidence" value="ECO:0007669"/>
    <property type="project" value="InterPro"/>
</dbReference>
<dbReference type="PROSITE" id="PS00191">
    <property type="entry name" value="CYTOCHROME_B5_1"/>
    <property type="match status" value="1"/>
</dbReference>
<dbReference type="Gene3D" id="3.40.50.80">
    <property type="entry name" value="Nucleotide-binding domain of ferredoxin-NADP reductase (FNR) module"/>
    <property type="match status" value="1"/>
</dbReference>
<dbReference type="InterPro" id="IPR017938">
    <property type="entry name" value="Riboflavin_synthase-like_b-brl"/>
</dbReference>
<dbReference type="SUPFAM" id="SSF56524">
    <property type="entry name" value="Oxidoreductase molybdopterin-binding domain"/>
    <property type="match status" value="1"/>
</dbReference>
<dbReference type="Proteomes" id="UP000002059">
    <property type="component" value="Partially assembled WGS sequence"/>
</dbReference>
<evidence type="ECO:0000256" key="17">
    <source>
        <dbReference type="PIRNR" id="PIRNR000233"/>
    </source>
</evidence>
<keyword evidence="15" id="KW-1015">Disulfide bond</keyword>
<keyword evidence="12" id="KW-0560">Oxidoreductase</keyword>
<evidence type="ECO:0000256" key="1">
    <source>
        <dbReference type="ARBA" id="ARBA00001971"/>
    </source>
</evidence>
<comment type="catalytic activity">
    <reaction evidence="16">
        <text>nitrite + NADP(+) + H2O = nitrate + NADPH + H(+)</text>
        <dbReference type="Rhea" id="RHEA:19061"/>
        <dbReference type="ChEBI" id="CHEBI:15377"/>
        <dbReference type="ChEBI" id="CHEBI:15378"/>
        <dbReference type="ChEBI" id="CHEBI:16301"/>
        <dbReference type="ChEBI" id="CHEBI:17632"/>
        <dbReference type="ChEBI" id="CHEBI:57783"/>
        <dbReference type="ChEBI" id="CHEBI:58349"/>
        <dbReference type="EC" id="1.7.1.3"/>
    </reaction>
</comment>
<dbReference type="RefSeq" id="XP_015702476.1">
    <property type="nucleotide sequence ID" value="XM_015847904.1"/>
</dbReference>
<evidence type="ECO:0000256" key="13">
    <source>
        <dbReference type="ARBA" id="ARBA00023004"/>
    </source>
</evidence>
<evidence type="ECO:0000256" key="3">
    <source>
        <dbReference type="ARBA" id="ARBA00003838"/>
    </source>
</evidence>
<dbReference type="PRINTS" id="PR00406">
    <property type="entry name" value="CYTB5RDTASE"/>
</dbReference>
<dbReference type="AlphaFoldDB" id="A0A0A2V065"/>
<keyword evidence="8" id="KW-0285">Flavoprotein</keyword>
<evidence type="ECO:0000256" key="14">
    <source>
        <dbReference type="ARBA" id="ARBA00023063"/>
    </source>
</evidence>
<dbReference type="GO" id="GO:0042128">
    <property type="term" value="P:nitrate assimilation"/>
    <property type="evidence" value="ECO:0007669"/>
    <property type="project" value="UniProtKB-KW"/>
</dbReference>
<dbReference type="InterPro" id="IPR000572">
    <property type="entry name" value="OxRdtase_Mopterin-bd_dom"/>
</dbReference>
<dbReference type="FunFam" id="2.40.30.10:FF:000021">
    <property type="entry name" value="NADH-cytochrome b5 reductase"/>
    <property type="match status" value="1"/>
</dbReference>
<dbReference type="GO" id="GO:0020037">
    <property type="term" value="F:heme binding"/>
    <property type="evidence" value="ECO:0007669"/>
    <property type="project" value="InterPro"/>
</dbReference>
<dbReference type="InterPro" id="IPR001709">
    <property type="entry name" value="Flavoprot_Pyr_Nucl_cyt_Rdtase"/>
</dbReference>
<feature type="region of interest" description="Disordered" evidence="19">
    <location>
        <begin position="30"/>
        <end position="50"/>
    </location>
</feature>
<protein>
    <recommendedName>
        <fullName evidence="17">Nitrate reductase</fullName>
    </recommendedName>
</protein>
<dbReference type="SUPFAM" id="SSF55856">
    <property type="entry name" value="Cytochrome b5-like heme/steroid binding domain"/>
    <property type="match status" value="1"/>
</dbReference>
<evidence type="ECO:0000256" key="15">
    <source>
        <dbReference type="ARBA" id="ARBA00023157"/>
    </source>
</evidence>
<accession>A0A0A2V065</accession>
<dbReference type="InterPro" id="IPR012137">
    <property type="entry name" value="Nitr_rd_NADH"/>
</dbReference>
<dbReference type="eggNOG" id="KOG0535">
    <property type="taxonomic scope" value="Eukaryota"/>
</dbReference>
<feature type="domain" description="Cytochrome b5 heme-binding" evidence="20">
    <location>
        <begin position="515"/>
        <end position="590"/>
    </location>
</feature>
<dbReference type="FunFam" id="3.90.420.10:FF:000005">
    <property type="entry name" value="Nitrate reductase"/>
    <property type="match status" value="1"/>
</dbReference>
<dbReference type="eggNOG" id="KOG0534">
    <property type="taxonomic scope" value="Eukaryota"/>
</dbReference>
<dbReference type="PANTHER" id="PTHR19372">
    <property type="entry name" value="SULFITE REDUCTASE"/>
    <property type="match status" value="1"/>
</dbReference>
<organism evidence="22 23">
    <name type="scientific">Paracoccidioides lutzii (strain ATCC MYA-826 / Pb01)</name>
    <name type="common">Paracoccidioides brasiliensis</name>
    <dbReference type="NCBI Taxonomy" id="502779"/>
    <lineage>
        <taxon>Eukaryota</taxon>
        <taxon>Fungi</taxon>
        <taxon>Dikarya</taxon>
        <taxon>Ascomycota</taxon>
        <taxon>Pezizomycotina</taxon>
        <taxon>Eurotiomycetes</taxon>
        <taxon>Eurotiomycetidae</taxon>
        <taxon>Onygenales</taxon>
        <taxon>Ajellomycetaceae</taxon>
        <taxon>Paracoccidioides</taxon>
    </lineage>
</organism>
<dbReference type="EMBL" id="KN294016">
    <property type="protein sequence ID" value="KGQ00908.1"/>
    <property type="molecule type" value="Genomic_DNA"/>
</dbReference>
<dbReference type="GO" id="GO:0043546">
    <property type="term" value="F:molybdopterin cofactor binding"/>
    <property type="evidence" value="ECO:0007669"/>
    <property type="project" value="TreeGrafter"/>
</dbReference>
<dbReference type="KEGG" id="pbl:PAAG_12411"/>
<dbReference type="OMA" id="KAMMPDY"/>
<dbReference type="Pfam" id="PF00173">
    <property type="entry name" value="Cyt-b5"/>
    <property type="match status" value="1"/>
</dbReference>
<dbReference type="SUPFAM" id="SSF81296">
    <property type="entry name" value="E set domains"/>
    <property type="match status" value="1"/>
</dbReference>
<dbReference type="HOGENOM" id="CLU_003827_4_0_1"/>
<dbReference type="PRINTS" id="PR00407">
    <property type="entry name" value="EUMOPTERIN"/>
</dbReference>
<dbReference type="STRING" id="502779.A0A0A2V065"/>
<comment type="function">
    <text evidence="3 17">Nitrate reductase is a key enzyme involved in the first step of nitrate assimilation in plants, fungi and bacteria.</text>
</comment>
<evidence type="ECO:0000256" key="6">
    <source>
        <dbReference type="ARBA" id="ARBA00022505"/>
    </source>
</evidence>
<evidence type="ECO:0000259" key="20">
    <source>
        <dbReference type="PROSITE" id="PS50255"/>
    </source>
</evidence>
<evidence type="ECO:0000256" key="7">
    <source>
        <dbReference type="ARBA" id="ARBA00022617"/>
    </source>
</evidence>
<dbReference type="Pfam" id="PF00970">
    <property type="entry name" value="FAD_binding_6"/>
    <property type="match status" value="1"/>
</dbReference>
<keyword evidence="14 17" id="KW-0534">Nitrate assimilation</keyword>
<evidence type="ECO:0000256" key="12">
    <source>
        <dbReference type="ARBA" id="ARBA00023002"/>
    </source>
</evidence>
<dbReference type="InterPro" id="IPR001433">
    <property type="entry name" value="OxRdtase_FAD/NAD-bd"/>
</dbReference>
<dbReference type="PROSITE" id="PS51384">
    <property type="entry name" value="FAD_FR"/>
    <property type="match status" value="1"/>
</dbReference>
<dbReference type="PROSITE" id="PS50255">
    <property type="entry name" value="CYTOCHROME_B5_2"/>
    <property type="match status" value="1"/>
</dbReference>
<reference evidence="22 23" key="1">
    <citation type="journal article" date="2011" name="PLoS Genet.">
        <title>Comparative genomic analysis of human fungal pathogens causing paracoccidioidomycosis.</title>
        <authorList>
            <person name="Desjardins C.A."/>
            <person name="Champion M.D."/>
            <person name="Holder J.W."/>
            <person name="Muszewska A."/>
            <person name="Goldberg J."/>
            <person name="Bailao A.M."/>
            <person name="Brigido M.M."/>
            <person name="Ferreira M.E."/>
            <person name="Garcia A.M."/>
            <person name="Grynberg M."/>
            <person name="Gujja S."/>
            <person name="Heiman D.I."/>
            <person name="Henn M.R."/>
            <person name="Kodira C.D."/>
            <person name="Leon-Narvaez H."/>
            <person name="Longo L.V."/>
            <person name="Ma L.J."/>
            <person name="Malavazi I."/>
            <person name="Matsuo A.L."/>
            <person name="Morais F.V."/>
            <person name="Pereira M."/>
            <person name="Rodriguez-Brito S."/>
            <person name="Sakthikumar S."/>
            <person name="Salem-Izacc S.M."/>
            <person name="Sykes S.M."/>
            <person name="Teixeira M.M."/>
            <person name="Vallejo M.C."/>
            <person name="Walter M.E."/>
            <person name="Yandava C."/>
            <person name="Young S."/>
            <person name="Zeng Q."/>
            <person name="Zucker J."/>
            <person name="Felipe M.S."/>
            <person name="Goldman G.H."/>
            <person name="Haas B.J."/>
            <person name="McEwen J.G."/>
            <person name="Nino-Vega G."/>
            <person name="Puccia R."/>
            <person name="San-Blas G."/>
            <person name="Soares C.M."/>
            <person name="Birren B.W."/>
            <person name="Cuomo C.A."/>
        </authorList>
    </citation>
    <scope>NUCLEOTIDE SEQUENCE [LARGE SCALE GENOMIC DNA]</scope>
    <source>
        <strain evidence="23">ATCC MYA-826 / Pb01</strain>
    </source>
</reference>
<dbReference type="Pfam" id="PF00174">
    <property type="entry name" value="Oxidored_molyb"/>
    <property type="match status" value="1"/>
</dbReference>
<dbReference type="GO" id="GO:0006790">
    <property type="term" value="P:sulfur compound metabolic process"/>
    <property type="evidence" value="ECO:0007669"/>
    <property type="project" value="TreeGrafter"/>
</dbReference>
<comment type="similarity">
    <text evidence="4 17">Belongs to the nitrate reductase family.</text>
</comment>
<evidence type="ECO:0000256" key="5">
    <source>
        <dbReference type="ARBA" id="ARBA00011738"/>
    </source>
</evidence>
<dbReference type="InterPro" id="IPR039261">
    <property type="entry name" value="FNR_nucleotide-bd"/>
</dbReference>
<sequence length="875" mass="98216">MAAVTQLESLPVIATEKSLVPQIPQHPARAEVSVSSTHGIPLPPPTNEPTEILHIDRDTPDEHVPRDPRLIRLTGKHPFNVEAPLTALFDEGFLTSPELFYVRNHGYVPNVRQEDIHCWELSIEGLVECPMILQFTQILNEFEQITVPITLVCAGNRRKEQNQVRKSQGFSWGAAGVSTALFTGPLMSSILRLAKPLRTARYVCMEGADRLPNGYYGTSVKLNWVMDSNRGIMLAHKMNGEPLRPDHGRPLRAVVPGQIGGRSVKWLKRLILSENPSDNWYHIYDNRVLPTLVYPENSAKETKWWHDERYAIYDLNVNSAVVYPQHDERASVCNTSTYTARGYAYGGGGRRITRVEISLNKGKTWKLAVIEYPEDKYREVDQCLYGGQIDMQWQETCYCWCFWSLGIPMYELEASDAILVRAMDEAMNIQPRDMYWSVLGMMNNPWFRVTITKSDGYLRFEHPTQPASIPGGWMERVKKSGGDLTNGNWGESTEASEEQKVTEIPKINMKKPDLKNLISLKELKRHKTGCQPWFVVEGQVYDGTTFLDAHPGGAQSIISVAGTDATGEFMAIHSETAKAMMVDYHIGTLEISSQEALNDNQEEEPLSPSRDIFLDSRIWVPSMLAEKAVVSPDTRRFSFKLSHESQSLGLPVGKHVMLKIDDPSTNEALIRAYTPTSETNAVGTMDLLIKLYPSTPSYPNGGKMTMAIDKIPLGATVNFKGPIGKFEYLGKGEVLLGGKTRHVQSFYMICAGSGITPIFQVLRAIMKDAEDHTSCVVLDGNKTEADILCRAELDEFMTQHPKTRCHIIHTLTEPSEAWPGRRGRISEDLLREYVNVDVKKNKESVVLICGPEALADAVRTILLGMGWNESDLVFF</sequence>
<keyword evidence="10" id="KW-0274">FAD</keyword>
<keyword evidence="9 18" id="KW-0479">Metal-binding</keyword>
<dbReference type="InterPro" id="IPR036374">
    <property type="entry name" value="OxRdtase_Mopterin-bd_sf"/>
</dbReference>
<dbReference type="CDD" id="cd06183">
    <property type="entry name" value="cyt_b5_reduct_like"/>
    <property type="match status" value="1"/>
</dbReference>
<dbReference type="InterPro" id="IPR014756">
    <property type="entry name" value="Ig_E-set"/>
</dbReference>
<dbReference type="InterPro" id="IPR008335">
    <property type="entry name" value="Mopterin_OxRdtase_euk"/>
</dbReference>
<dbReference type="PRINTS" id="PR00363">
    <property type="entry name" value="CYTOCHROMEB5"/>
</dbReference>
<evidence type="ECO:0000256" key="8">
    <source>
        <dbReference type="ARBA" id="ARBA00022630"/>
    </source>
</evidence>
<dbReference type="Pfam" id="PF00175">
    <property type="entry name" value="NAD_binding_1"/>
    <property type="match status" value="1"/>
</dbReference>
<dbReference type="InterPro" id="IPR036400">
    <property type="entry name" value="Cyt_B5-like_heme/steroid_sf"/>
</dbReference>
<dbReference type="Gene3D" id="3.10.120.10">
    <property type="entry name" value="Cytochrome b5-like heme/steroid binding domain"/>
    <property type="match status" value="1"/>
</dbReference>
<dbReference type="GO" id="GO:0050464">
    <property type="term" value="F:nitrate reductase (NADPH) activity"/>
    <property type="evidence" value="ECO:0007669"/>
    <property type="project" value="UniProtKB-EC"/>
</dbReference>
<evidence type="ECO:0000256" key="10">
    <source>
        <dbReference type="ARBA" id="ARBA00022827"/>
    </source>
</evidence>
<dbReference type="InterPro" id="IPR001199">
    <property type="entry name" value="Cyt_B5-like_heme/steroid-bd"/>
</dbReference>
<feature type="domain" description="FAD-binding FR-type" evidence="21">
    <location>
        <begin position="617"/>
        <end position="729"/>
    </location>
</feature>
<dbReference type="InterPro" id="IPR017927">
    <property type="entry name" value="FAD-bd_FR_type"/>
</dbReference>
<evidence type="ECO:0000313" key="22">
    <source>
        <dbReference type="EMBL" id="KGQ00908.1"/>
    </source>
</evidence>
<dbReference type="PRINTS" id="PR00371">
    <property type="entry name" value="FPNCR"/>
</dbReference>
<dbReference type="InterPro" id="IPR018506">
    <property type="entry name" value="Cyt_B5_heme-BS"/>
</dbReference>
<keyword evidence="11" id="KW-0521">NADP</keyword>
<feature type="binding site" evidence="18">
    <location>
        <position position="153"/>
    </location>
    <ligand>
        <name>Mo-molybdopterin</name>
        <dbReference type="ChEBI" id="CHEBI:71302"/>
    </ligand>
    <ligandPart>
        <name>Mo</name>
        <dbReference type="ChEBI" id="CHEBI:28685"/>
    </ligandPart>
</feature>
<dbReference type="PIRSF" id="PIRSF000233">
    <property type="entry name" value="Nitr_rd_NADH"/>
    <property type="match status" value="1"/>
</dbReference>
<evidence type="ECO:0000256" key="4">
    <source>
        <dbReference type="ARBA" id="ARBA00006253"/>
    </source>
</evidence>
<proteinExistence type="inferred from homology"/>
<evidence type="ECO:0000259" key="21">
    <source>
        <dbReference type="PROSITE" id="PS51384"/>
    </source>
</evidence>
<dbReference type="FunFam" id="2.60.40.650:FF:000001">
    <property type="entry name" value="Nitrate reductase"/>
    <property type="match status" value="1"/>
</dbReference>
<dbReference type="SMART" id="SM01117">
    <property type="entry name" value="Cyt-b5"/>
    <property type="match status" value="1"/>
</dbReference>
<dbReference type="OrthoDB" id="432685at2759"/>
<name>A0A0A2V065_PARBA</name>
<comment type="cofactor">
    <cofactor evidence="2">
        <name>FAD</name>
        <dbReference type="ChEBI" id="CHEBI:57692"/>
    </cofactor>
</comment>
<keyword evidence="6 18" id="KW-0500">Molybdenum</keyword>
<dbReference type="GO" id="GO:0008482">
    <property type="term" value="F:sulfite oxidase activity"/>
    <property type="evidence" value="ECO:0007669"/>
    <property type="project" value="TreeGrafter"/>
</dbReference>
<dbReference type="VEuPathDB" id="FungiDB:PAAG_12411"/>
<dbReference type="GeneID" id="9093725"/>
<dbReference type="Pfam" id="PF03404">
    <property type="entry name" value="Mo-co_dimer"/>
    <property type="match status" value="1"/>
</dbReference>
<keyword evidence="7" id="KW-0349">Heme</keyword>
<evidence type="ECO:0000313" key="23">
    <source>
        <dbReference type="Proteomes" id="UP000002059"/>
    </source>
</evidence>
<dbReference type="PANTHER" id="PTHR19372:SF7">
    <property type="entry name" value="SULFITE OXIDASE, MITOCHONDRIAL"/>
    <property type="match status" value="1"/>
</dbReference>